<accession>A0ABV0RY40</accession>
<feature type="transmembrane region" description="Helical" evidence="2">
    <location>
        <begin position="20"/>
        <end position="40"/>
    </location>
</feature>
<evidence type="ECO:0000256" key="1">
    <source>
        <dbReference type="SAM" id="MobiDB-lite"/>
    </source>
</evidence>
<comment type="caution">
    <text evidence="3">The sequence shown here is derived from an EMBL/GenBank/DDBJ whole genome shotgun (WGS) entry which is preliminary data.</text>
</comment>
<keyword evidence="2" id="KW-0812">Transmembrane</keyword>
<dbReference type="EMBL" id="JAHRIN010060385">
    <property type="protein sequence ID" value="MEQ2212801.1"/>
    <property type="molecule type" value="Genomic_DNA"/>
</dbReference>
<keyword evidence="2" id="KW-1133">Transmembrane helix</keyword>
<feature type="region of interest" description="Disordered" evidence="1">
    <location>
        <begin position="44"/>
        <end position="93"/>
    </location>
</feature>
<evidence type="ECO:0000313" key="4">
    <source>
        <dbReference type="Proteomes" id="UP001434883"/>
    </source>
</evidence>
<protein>
    <submittedName>
        <fullName evidence="3">Uncharacterized protein</fullName>
    </submittedName>
</protein>
<evidence type="ECO:0000256" key="2">
    <source>
        <dbReference type="SAM" id="Phobius"/>
    </source>
</evidence>
<evidence type="ECO:0000313" key="3">
    <source>
        <dbReference type="EMBL" id="MEQ2212801.1"/>
    </source>
</evidence>
<reference evidence="3 4" key="1">
    <citation type="submission" date="2021-06" db="EMBL/GenBank/DDBJ databases">
        <authorList>
            <person name="Palmer J.M."/>
        </authorList>
    </citation>
    <scope>NUCLEOTIDE SEQUENCE [LARGE SCALE GENOMIC DNA]</scope>
    <source>
        <strain evidence="3 4">XC_2019</strain>
        <tissue evidence="3">Muscle</tissue>
    </source>
</reference>
<organism evidence="3 4">
    <name type="scientific">Xenoophorus captivus</name>
    <dbReference type="NCBI Taxonomy" id="1517983"/>
    <lineage>
        <taxon>Eukaryota</taxon>
        <taxon>Metazoa</taxon>
        <taxon>Chordata</taxon>
        <taxon>Craniata</taxon>
        <taxon>Vertebrata</taxon>
        <taxon>Euteleostomi</taxon>
        <taxon>Actinopterygii</taxon>
        <taxon>Neopterygii</taxon>
        <taxon>Teleostei</taxon>
        <taxon>Neoteleostei</taxon>
        <taxon>Acanthomorphata</taxon>
        <taxon>Ovalentaria</taxon>
        <taxon>Atherinomorphae</taxon>
        <taxon>Cyprinodontiformes</taxon>
        <taxon>Goodeidae</taxon>
        <taxon>Xenoophorus</taxon>
    </lineage>
</organism>
<keyword evidence="4" id="KW-1185">Reference proteome</keyword>
<sequence>MKPNCSSPPEKPAGNVWFLVIWWFICSSIKTFIFSLWVVTGPTVSAETPRLPSPQTPRPALLGEAQGVPRPARRQSHSSMSMRKTPPKGGIQGAFETNVRATSADTSRCGRVATPRWLSYSPYL</sequence>
<dbReference type="Proteomes" id="UP001434883">
    <property type="component" value="Unassembled WGS sequence"/>
</dbReference>
<gene>
    <name evidence="3" type="ORF">XENOCAPTIV_005267</name>
</gene>
<proteinExistence type="predicted"/>
<keyword evidence="2" id="KW-0472">Membrane</keyword>
<name>A0ABV0RY40_9TELE</name>